<dbReference type="PROSITE" id="PS50206">
    <property type="entry name" value="RHODANESE_3"/>
    <property type="match status" value="2"/>
</dbReference>
<evidence type="ECO:0000256" key="1">
    <source>
        <dbReference type="ARBA" id="ARBA00022679"/>
    </source>
</evidence>
<evidence type="ECO:0000259" key="3">
    <source>
        <dbReference type="PROSITE" id="PS50206"/>
    </source>
</evidence>
<protein>
    <submittedName>
        <fullName evidence="4">Thiosulfate sulfurtransferase</fullName>
    </submittedName>
</protein>
<dbReference type="CDD" id="cd01449">
    <property type="entry name" value="TST_Repeat_2"/>
    <property type="match status" value="1"/>
</dbReference>
<reference evidence="5" key="1">
    <citation type="journal article" date="2019" name="Int. J. Syst. Evol. Microbiol.">
        <title>The Global Catalogue of Microorganisms (GCM) 10K type strain sequencing project: providing services to taxonomists for standard genome sequencing and annotation.</title>
        <authorList>
            <consortium name="The Broad Institute Genomics Platform"/>
            <consortium name="The Broad Institute Genome Sequencing Center for Infectious Disease"/>
            <person name="Wu L."/>
            <person name="Ma J."/>
        </authorList>
    </citation>
    <scope>NUCLEOTIDE SEQUENCE [LARGE SCALE GENOMIC DNA]</scope>
    <source>
        <strain evidence="5">CGMCC 1.15353</strain>
    </source>
</reference>
<accession>A0ABQ1PL91</accession>
<dbReference type="PANTHER" id="PTHR11364">
    <property type="entry name" value="THIOSULFATE SULFERTANSFERASE"/>
    <property type="match status" value="1"/>
</dbReference>
<dbReference type="InterPro" id="IPR001307">
    <property type="entry name" value="Thiosulphate_STrfase_CS"/>
</dbReference>
<dbReference type="PROSITE" id="PS00380">
    <property type="entry name" value="RHODANESE_1"/>
    <property type="match status" value="1"/>
</dbReference>
<feature type="domain" description="Rhodanese" evidence="3">
    <location>
        <begin position="162"/>
        <end position="272"/>
    </location>
</feature>
<dbReference type="Gene3D" id="3.40.250.10">
    <property type="entry name" value="Rhodanese-like domain"/>
    <property type="match status" value="2"/>
</dbReference>
<dbReference type="InterPro" id="IPR036873">
    <property type="entry name" value="Rhodanese-like_dom_sf"/>
</dbReference>
<dbReference type="EMBL" id="BMIN01000001">
    <property type="protein sequence ID" value="GGC99095.1"/>
    <property type="molecule type" value="Genomic_DNA"/>
</dbReference>
<evidence type="ECO:0000313" key="5">
    <source>
        <dbReference type="Proteomes" id="UP000642571"/>
    </source>
</evidence>
<comment type="caution">
    <text evidence="4">The sequence shown here is derived from an EMBL/GenBank/DDBJ whole genome shotgun (WGS) entry which is preliminary data.</text>
</comment>
<dbReference type="SUPFAM" id="SSF52821">
    <property type="entry name" value="Rhodanese/Cell cycle control phosphatase"/>
    <property type="match status" value="2"/>
</dbReference>
<proteinExistence type="predicted"/>
<dbReference type="Proteomes" id="UP000642571">
    <property type="component" value="Unassembled WGS sequence"/>
</dbReference>
<keyword evidence="5" id="KW-1185">Reference proteome</keyword>
<dbReference type="PANTHER" id="PTHR11364:SF27">
    <property type="entry name" value="SULFURTRANSFERASE"/>
    <property type="match status" value="1"/>
</dbReference>
<dbReference type="InterPro" id="IPR045078">
    <property type="entry name" value="TST/MPST-like"/>
</dbReference>
<evidence type="ECO:0000313" key="4">
    <source>
        <dbReference type="EMBL" id="GGC99095.1"/>
    </source>
</evidence>
<evidence type="ECO:0000256" key="2">
    <source>
        <dbReference type="ARBA" id="ARBA00022737"/>
    </source>
</evidence>
<keyword evidence="2" id="KW-0677">Repeat</keyword>
<dbReference type="InterPro" id="IPR001763">
    <property type="entry name" value="Rhodanese-like_dom"/>
</dbReference>
<name>A0ABQ1PL91_9BACI</name>
<keyword evidence="1" id="KW-0808">Transferase</keyword>
<dbReference type="Pfam" id="PF00581">
    <property type="entry name" value="Rhodanese"/>
    <property type="match status" value="2"/>
</dbReference>
<feature type="domain" description="Rhodanese" evidence="3">
    <location>
        <begin position="13"/>
        <end position="132"/>
    </location>
</feature>
<gene>
    <name evidence="4" type="ORF">GCM10011389_02910</name>
</gene>
<organism evidence="4 5">
    <name type="scientific">Pontibacillus salipaludis</name>
    <dbReference type="NCBI Taxonomy" id="1697394"/>
    <lineage>
        <taxon>Bacteria</taxon>
        <taxon>Bacillati</taxon>
        <taxon>Bacillota</taxon>
        <taxon>Bacilli</taxon>
        <taxon>Bacillales</taxon>
        <taxon>Bacillaceae</taxon>
        <taxon>Pontibacillus</taxon>
    </lineage>
</organism>
<dbReference type="SMART" id="SM00450">
    <property type="entry name" value="RHOD"/>
    <property type="match status" value="2"/>
</dbReference>
<sequence>MTYIHSVNWVQDQLDSIRLVDCRFDLQNPDKGRLEYEEGHIPGAVYVDLEKDMSGVVGQSGGRHPLPNMNDFLDVIQEAGIHNSDIIVAYDNQNGAMASRFVWMMMYMGHKEAYVLDGGLKAWDEKGYGMTTEIPVNNRSLYKAEFQSCMIADQTYVAQHIYDDQTIILDSRSYERFAGISEPIDRKAGHIPSAVNAEWTKVLNQSGRWKSKEELRTHFLQYGNPEEWIIYCGSGVTAAPNVLALYEAGFKQVRLYVGSWSDWITNDQNPIDISVSS</sequence>
<dbReference type="RefSeq" id="WP_188650201.1">
    <property type="nucleotide sequence ID" value="NZ_BMIN01000001.1"/>
</dbReference>
<dbReference type="CDD" id="cd01448">
    <property type="entry name" value="TST_Repeat_1"/>
    <property type="match status" value="1"/>
</dbReference>